<organism evidence="5 6">
    <name type="scientific">Actinomyces howellii</name>
    <dbReference type="NCBI Taxonomy" id="52771"/>
    <lineage>
        <taxon>Bacteria</taxon>
        <taxon>Bacillati</taxon>
        <taxon>Actinomycetota</taxon>
        <taxon>Actinomycetes</taxon>
        <taxon>Actinomycetales</taxon>
        <taxon>Actinomycetaceae</taxon>
        <taxon>Actinomyces</taxon>
    </lineage>
</organism>
<dbReference type="KEGG" id="ahw:NCTC11636_02609"/>
<dbReference type="AlphaFoldDB" id="A0A3S4TBJ7"/>
<dbReference type="SUPFAM" id="SSF51735">
    <property type="entry name" value="NAD(P)-binding Rossmann-fold domains"/>
    <property type="match status" value="1"/>
</dbReference>
<keyword evidence="1 5" id="KW-0560">Oxidoreductase</keyword>
<dbReference type="InterPro" id="IPR017476">
    <property type="entry name" value="UDP-Glc/GDP-Man"/>
</dbReference>
<dbReference type="InterPro" id="IPR036291">
    <property type="entry name" value="NAD(P)-bd_dom_sf"/>
</dbReference>
<dbReference type="GO" id="GO:0051287">
    <property type="term" value="F:NAD binding"/>
    <property type="evidence" value="ECO:0007669"/>
    <property type="project" value="InterPro"/>
</dbReference>
<dbReference type="SUPFAM" id="SSF52413">
    <property type="entry name" value="UDP-glucose/GDP-mannose dehydrogenase C-terminal domain"/>
    <property type="match status" value="1"/>
</dbReference>
<dbReference type="Proteomes" id="UP000266895">
    <property type="component" value="Chromosome"/>
</dbReference>
<dbReference type="Pfam" id="PF03720">
    <property type="entry name" value="UDPG_MGDP_dh_C"/>
    <property type="match status" value="1"/>
</dbReference>
<dbReference type="InterPro" id="IPR014026">
    <property type="entry name" value="UDP-Glc/GDP-Man_DH_dimer"/>
</dbReference>
<evidence type="ECO:0000259" key="4">
    <source>
        <dbReference type="SMART" id="SM00984"/>
    </source>
</evidence>
<dbReference type="GO" id="GO:0000271">
    <property type="term" value="P:polysaccharide biosynthetic process"/>
    <property type="evidence" value="ECO:0007669"/>
    <property type="project" value="InterPro"/>
</dbReference>
<dbReference type="InterPro" id="IPR014027">
    <property type="entry name" value="UDP-Glc/GDP-Man_DH_C"/>
</dbReference>
<dbReference type="InterPro" id="IPR001732">
    <property type="entry name" value="UDP-Glc/GDP-Man_DH_N"/>
</dbReference>
<evidence type="ECO:0000313" key="5">
    <source>
        <dbReference type="EMBL" id="VEG30130.1"/>
    </source>
</evidence>
<dbReference type="PIRSF" id="PIRSF000124">
    <property type="entry name" value="UDPglc_GDPman_dh"/>
    <property type="match status" value="1"/>
</dbReference>
<feature type="domain" description="UDP-glucose/GDP-mannose dehydrogenase C-terminal" evidence="4">
    <location>
        <begin position="234"/>
        <end position="331"/>
    </location>
</feature>
<dbReference type="GO" id="GO:0016628">
    <property type="term" value="F:oxidoreductase activity, acting on the CH-CH group of donors, NAD or NADP as acceptor"/>
    <property type="evidence" value="ECO:0007669"/>
    <property type="project" value="InterPro"/>
</dbReference>
<evidence type="ECO:0000256" key="2">
    <source>
        <dbReference type="ARBA" id="ARBA00023027"/>
    </source>
</evidence>
<dbReference type="SMART" id="SM00984">
    <property type="entry name" value="UDPG_MGDP_dh_C"/>
    <property type="match status" value="1"/>
</dbReference>
<proteinExistence type="inferred from homology"/>
<dbReference type="SUPFAM" id="SSF48179">
    <property type="entry name" value="6-phosphogluconate dehydrogenase C-terminal domain-like"/>
    <property type="match status" value="1"/>
</dbReference>
<dbReference type="InterPro" id="IPR008927">
    <property type="entry name" value="6-PGluconate_DH-like_C_sf"/>
</dbReference>
<dbReference type="NCBIfam" id="TIGR03026">
    <property type="entry name" value="NDP-sugDHase"/>
    <property type="match status" value="1"/>
</dbReference>
<dbReference type="PANTHER" id="PTHR43491:SF1">
    <property type="entry name" value="UDP-N-ACETYL-D-MANNOSAMINE DEHYDROGENASE"/>
    <property type="match status" value="1"/>
</dbReference>
<name>A0A3S4TBJ7_9ACTO</name>
<dbReference type="PANTHER" id="PTHR43491">
    <property type="entry name" value="UDP-N-ACETYL-D-MANNOSAMINE DEHYDROGENASE"/>
    <property type="match status" value="1"/>
</dbReference>
<reference evidence="5 6" key="1">
    <citation type="submission" date="2018-12" db="EMBL/GenBank/DDBJ databases">
        <authorList>
            <consortium name="Pathogen Informatics"/>
        </authorList>
    </citation>
    <scope>NUCLEOTIDE SEQUENCE [LARGE SCALE GENOMIC DNA]</scope>
    <source>
        <strain evidence="5 6">NCTC11636</strain>
    </source>
</reference>
<dbReference type="Gene3D" id="1.20.5.100">
    <property type="entry name" value="Cytochrome c1, transmembrane anchor, C-terminal"/>
    <property type="match status" value="1"/>
</dbReference>
<dbReference type="InterPro" id="IPR036220">
    <property type="entry name" value="UDP-Glc/GDP-Man_DH_C_sf"/>
</dbReference>
<evidence type="ECO:0000256" key="3">
    <source>
        <dbReference type="PIRNR" id="PIRNR000124"/>
    </source>
</evidence>
<comment type="similarity">
    <text evidence="3">Belongs to the UDP-glucose/GDP-mannose dehydrogenase family.</text>
</comment>
<keyword evidence="6" id="KW-1185">Reference proteome</keyword>
<sequence>MPTPVTGPEHHADLSFVEEACRAIAPRLTGGELIVLESTCPPGTTARMAQDLLGERPDLSLDGAGGRPVIHVAHCPERVLPGRIMDEMVSNDRVIGGLTTRATQMAAEVYSTFCRGELLLTDATTAEMAKLAENSFRDVNIAFANELATVCDRLGVDVWELIDLANRHPRVNILRPGPGVGGHCIAVDPWFLISAVPEQARLMSTAREVNDARPAQVIEQVVEAVEGLDAPVVAALGLAFKADVDDLRQSPAIEVVAGLARRLPQATVLAVEPNRQTLPPSLSSLPTVRLTGLDEALERADVLVVLVDHRQVREVDPRRLEGRTVIDTRGVW</sequence>
<gene>
    <name evidence="5" type="primary">tuaD_2</name>
    <name evidence="5" type="ORF">NCTC11636_02609</name>
</gene>
<dbReference type="PIRSF" id="PIRSF500136">
    <property type="entry name" value="UDP_ManNAc_DH"/>
    <property type="match status" value="1"/>
</dbReference>
<dbReference type="GO" id="GO:0003979">
    <property type="term" value="F:UDP-glucose 6-dehydrogenase activity"/>
    <property type="evidence" value="ECO:0007669"/>
    <property type="project" value="UniProtKB-EC"/>
</dbReference>
<accession>A0A3S4TBJ7</accession>
<dbReference type="EMBL" id="LR134350">
    <property type="protein sequence ID" value="VEG30130.1"/>
    <property type="molecule type" value="Genomic_DNA"/>
</dbReference>
<protein>
    <submittedName>
        <fullName evidence="5">UDP-glucose 6-dehydrogenase tuaD</fullName>
        <ecNumber evidence="5">1.1.1.22</ecNumber>
    </submittedName>
</protein>
<dbReference type="Pfam" id="PF00984">
    <property type="entry name" value="UDPG_MGDP_dh"/>
    <property type="match status" value="1"/>
</dbReference>
<dbReference type="Pfam" id="PF03721">
    <property type="entry name" value="UDPG_MGDP_dh_N"/>
    <property type="match status" value="1"/>
</dbReference>
<keyword evidence="2" id="KW-0520">NAD</keyword>
<evidence type="ECO:0000313" key="6">
    <source>
        <dbReference type="Proteomes" id="UP000266895"/>
    </source>
</evidence>
<dbReference type="EC" id="1.1.1.22" evidence="5"/>
<dbReference type="InterPro" id="IPR028359">
    <property type="entry name" value="UDP_ManNAc/GlcNAc_DH"/>
</dbReference>
<evidence type="ECO:0000256" key="1">
    <source>
        <dbReference type="ARBA" id="ARBA00023002"/>
    </source>
</evidence>
<dbReference type="Gene3D" id="3.40.50.720">
    <property type="entry name" value="NAD(P)-binding Rossmann-like Domain"/>
    <property type="match status" value="2"/>
</dbReference>